<evidence type="ECO:0000313" key="14">
    <source>
        <dbReference type="EMBL" id="MUN08285.1"/>
    </source>
</evidence>
<comment type="subcellular location">
    <subcellularLocation>
        <location evidence="9">Cytoplasm</location>
    </subcellularLocation>
</comment>
<keyword evidence="15" id="KW-1185">Reference proteome</keyword>
<evidence type="ECO:0000259" key="12">
    <source>
        <dbReference type="PROSITE" id="PS51881"/>
    </source>
</evidence>
<comment type="subunit">
    <text evidence="9">Monomer.</text>
</comment>
<feature type="domain" description="OCT" evidence="12">
    <location>
        <begin position="353"/>
        <end position="439"/>
    </location>
</feature>
<dbReference type="SUPFAM" id="SSF52540">
    <property type="entry name" value="P-loop containing nucleoside triphosphate hydrolases"/>
    <property type="match status" value="1"/>
</dbReference>
<dbReference type="NCBIfam" id="TIGR03595">
    <property type="entry name" value="Obg_CgtA_exten"/>
    <property type="match status" value="1"/>
</dbReference>
<evidence type="ECO:0000256" key="1">
    <source>
        <dbReference type="ARBA" id="ARBA00001946"/>
    </source>
</evidence>
<feature type="region of interest" description="Disordered" evidence="10">
    <location>
        <begin position="63"/>
        <end position="82"/>
    </location>
</feature>
<dbReference type="NCBIfam" id="NF008954">
    <property type="entry name" value="PRK12296.1"/>
    <property type="match status" value="1"/>
</dbReference>
<keyword evidence="4 9" id="KW-0479">Metal-binding</keyword>
<protein>
    <recommendedName>
        <fullName evidence="9">GTPase Obg</fullName>
        <ecNumber evidence="9">3.6.5.-</ecNumber>
    </recommendedName>
    <alternativeName>
        <fullName evidence="9">GTP-binding protein Obg</fullName>
    </alternativeName>
</protein>
<comment type="caution">
    <text evidence="14">The sequence shown here is derived from an EMBL/GenBank/DDBJ whole genome shotgun (WGS) entry which is preliminary data.</text>
</comment>
<dbReference type="CDD" id="cd01898">
    <property type="entry name" value="Obg"/>
    <property type="match status" value="1"/>
</dbReference>
<feature type="binding site" evidence="9">
    <location>
        <begin position="191"/>
        <end position="195"/>
    </location>
    <ligand>
        <name>GTP</name>
        <dbReference type="ChEBI" id="CHEBI:37565"/>
    </ligand>
</feature>
<dbReference type="InterPro" id="IPR027417">
    <property type="entry name" value="P-loop_NTPase"/>
</dbReference>
<dbReference type="InterPro" id="IPR045086">
    <property type="entry name" value="OBG_GTPase"/>
</dbReference>
<dbReference type="EMBL" id="WODA01000025">
    <property type="protein sequence ID" value="MUN08285.1"/>
    <property type="molecule type" value="Genomic_DNA"/>
</dbReference>
<dbReference type="Gene3D" id="3.40.50.300">
    <property type="entry name" value="P-loop containing nucleotide triphosphate hydrolases"/>
    <property type="match status" value="1"/>
</dbReference>
<evidence type="ECO:0000256" key="4">
    <source>
        <dbReference type="ARBA" id="ARBA00022723"/>
    </source>
</evidence>
<dbReference type="RefSeq" id="WP_155843170.1">
    <property type="nucleotide sequence ID" value="NZ_BAAAIA010000008.1"/>
</dbReference>
<evidence type="ECO:0000256" key="3">
    <source>
        <dbReference type="ARBA" id="ARBA00022490"/>
    </source>
</evidence>
<name>A0A7C9HVI7_9MICO</name>
<dbReference type="PRINTS" id="PR00326">
    <property type="entry name" value="GTP1OBG"/>
</dbReference>
<dbReference type="InterPro" id="IPR015349">
    <property type="entry name" value="OCT_dom"/>
</dbReference>
<sequence length="511" mass="54564">MVSFVDQVRLFLRAGHGGNGCVSVRREKFKPLAGPDGGNGGDGGDIVLVADPQVTTLLAYHGRPHRSSENGQPGAGDNRSGAAGEILELPVPVGTVVKDEAGTELVDLTEPGMRFVAAPGGQGGLGNAALASPKRKAPGFALLGTPGHEGEVTLELKTIADVALVGFPSAGKSSLIAALSAARPKIADYPFTTLHPNLGVVQAGDHRFTVADVPGLIEGASEGKGLGLEFLRHVERCSALLHVLDCATLEPGRDPITDLEVILRELEAYEVPEGQVPLLERPQLVALNKVDVPEARELAEFVRPELESRGYRVFEISTVSHAGLRQLGFALGEVVDHARAEAAHEPEAQRIVLRPKAVREIEFVVKPEGGSYGTIYRVLGTKPERWVAQTDFQNDEAVGYLADRLARLGVEDELVRAGAVAGSTVVIGPGAGVVFDWEPTLTSTAELMSSPRGTDERLDERRRATRAERRSGYHDRMDAKAEARAELEREREAGIWVDEQDAADSDDEGRG</sequence>
<proteinExistence type="inferred from homology"/>
<dbReference type="EC" id="3.6.5.-" evidence="9"/>
<dbReference type="PROSITE" id="PS00905">
    <property type="entry name" value="GTP1_OBG"/>
    <property type="match status" value="1"/>
</dbReference>
<feature type="domain" description="OBG-type G" evidence="11">
    <location>
        <begin position="160"/>
        <end position="336"/>
    </location>
</feature>
<comment type="cofactor">
    <cofactor evidence="1 9">
        <name>Mg(2+)</name>
        <dbReference type="ChEBI" id="CHEBI:18420"/>
    </cofactor>
</comment>
<dbReference type="OrthoDB" id="9807318at2"/>
<dbReference type="Pfam" id="PF01018">
    <property type="entry name" value="GTP1_OBG"/>
    <property type="match status" value="1"/>
</dbReference>
<dbReference type="NCBIfam" id="NF008956">
    <property type="entry name" value="PRK12299.1"/>
    <property type="match status" value="1"/>
</dbReference>
<evidence type="ECO:0000256" key="5">
    <source>
        <dbReference type="ARBA" id="ARBA00022741"/>
    </source>
</evidence>
<dbReference type="GO" id="GO:0003924">
    <property type="term" value="F:GTPase activity"/>
    <property type="evidence" value="ECO:0007669"/>
    <property type="project" value="UniProtKB-UniRule"/>
</dbReference>
<dbReference type="GO" id="GO:0042254">
    <property type="term" value="P:ribosome biogenesis"/>
    <property type="evidence" value="ECO:0007669"/>
    <property type="project" value="UniProtKB-UniRule"/>
</dbReference>
<gene>
    <name evidence="14" type="primary">obgE</name>
    <name evidence="9" type="synonym">obg</name>
    <name evidence="14" type="ORF">GLX25_14300</name>
</gene>
<dbReference type="InterPro" id="IPR006074">
    <property type="entry name" value="GTP1-OBG_CS"/>
</dbReference>
<dbReference type="AlphaFoldDB" id="A0A7C9HVI7"/>
<reference evidence="14 15" key="1">
    <citation type="submission" date="2019-11" db="EMBL/GenBank/DDBJ databases">
        <title>Agromyces kandeliae sp. nov., isolated from mangrove soil.</title>
        <authorList>
            <person name="Wang R."/>
        </authorList>
    </citation>
    <scope>NUCLEOTIDE SEQUENCE [LARGE SCALE GENOMIC DNA]</scope>
    <source>
        <strain evidence="14 15">JCM 11431</strain>
    </source>
</reference>
<keyword evidence="8 9" id="KW-0342">GTP-binding</keyword>
<dbReference type="NCBIfam" id="TIGR02729">
    <property type="entry name" value="Obg_CgtA"/>
    <property type="match status" value="1"/>
</dbReference>
<keyword evidence="5 9" id="KW-0547">Nucleotide-binding</keyword>
<evidence type="ECO:0000256" key="9">
    <source>
        <dbReference type="HAMAP-Rule" id="MF_01454"/>
    </source>
</evidence>
<dbReference type="Pfam" id="PF01926">
    <property type="entry name" value="MMR_HSR1"/>
    <property type="match status" value="1"/>
</dbReference>
<dbReference type="SUPFAM" id="SSF102741">
    <property type="entry name" value="Obg GTP-binding protein C-terminal domain"/>
    <property type="match status" value="1"/>
</dbReference>
<evidence type="ECO:0000256" key="6">
    <source>
        <dbReference type="ARBA" id="ARBA00022801"/>
    </source>
</evidence>
<dbReference type="PANTHER" id="PTHR11702:SF31">
    <property type="entry name" value="MITOCHONDRIAL RIBOSOME-ASSOCIATED GTPASE 2"/>
    <property type="match status" value="1"/>
</dbReference>
<keyword evidence="3 9" id="KW-0963">Cytoplasm</keyword>
<evidence type="ECO:0000313" key="15">
    <source>
        <dbReference type="Proteomes" id="UP000480122"/>
    </source>
</evidence>
<evidence type="ECO:0000256" key="8">
    <source>
        <dbReference type="ARBA" id="ARBA00023134"/>
    </source>
</evidence>
<dbReference type="InterPro" id="IPR036346">
    <property type="entry name" value="GTP-bd_prot_GTP1/OBG_C_sf"/>
</dbReference>
<feature type="domain" description="Obg" evidence="13">
    <location>
        <begin position="2"/>
        <end position="159"/>
    </location>
</feature>
<feature type="region of interest" description="Disordered" evidence="10">
    <location>
        <begin position="447"/>
        <end position="511"/>
    </location>
</feature>
<dbReference type="PANTHER" id="PTHR11702">
    <property type="entry name" value="DEVELOPMENTALLY REGULATED GTP-BINDING PROTEIN-RELATED"/>
    <property type="match status" value="1"/>
</dbReference>
<dbReference type="GO" id="GO:0005525">
    <property type="term" value="F:GTP binding"/>
    <property type="evidence" value="ECO:0007669"/>
    <property type="project" value="UniProtKB-UniRule"/>
</dbReference>
<dbReference type="PROSITE" id="PS51881">
    <property type="entry name" value="OCT"/>
    <property type="match status" value="1"/>
</dbReference>
<dbReference type="InterPro" id="IPR014100">
    <property type="entry name" value="GTP-bd_Obg/CgtA"/>
</dbReference>
<dbReference type="InterPro" id="IPR031167">
    <property type="entry name" value="G_OBG"/>
</dbReference>
<feature type="binding site" evidence="9">
    <location>
        <position position="193"/>
    </location>
    <ligand>
        <name>Mg(2+)</name>
        <dbReference type="ChEBI" id="CHEBI:18420"/>
    </ligand>
</feature>
<dbReference type="Pfam" id="PF09269">
    <property type="entry name" value="DUF1967"/>
    <property type="match status" value="1"/>
</dbReference>
<evidence type="ECO:0000256" key="7">
    <source>
        <dbReference type="ARBA" id="ARBA00022842"/>
    </source>
</evidence>
<keyword evidence="6 9" id="KW-0378">Hydrolase</keyword>
<evidence type="ECO:0000259" key="11">
    <source>
        <dbReference type="PROSITE" id="PS51710"/>
    </source>
</evidence>
<feature type="compositionally biased region" description="Acidic residues" evidence="10">
    <location>
        <begin position="498"/>
        <end position="511"/>
    </location>
</feature>
<dbReference type="PROSITE" id="PS51883">
    <property type="entry name" value="OBG"/>
    <property type="match status" value="1"/>
</dbReference>
<organism evidence="14 15">
    <name type="scientific">Agromyces luteolus</name>
    <dbReference type="NCBI Taxonomy" id="88373"/>
    <lineage>
        <taxon>Bacteria</taxon>
        <taxon>Bacillati</taxon>
        <taxon>Actinomycetota</taxon>
        <taxon>Actinomycetes</taxon>
        <taxon>Micrococcales</taxon>
        <taxon>Microbacteriaceae</taxon>
        <taxon>Agromyces</taxon>
    </lineage>
</organism>
<dbReference type="SUPFAM" id="SSF82051">
    <property type="entry name" value="Obg GTP-binding protein N-terminal domain"/>
    <property type="match status" value="1"/>
</dbReference>
<dbReference type="NCBIfam" id="NF008955">
    <property type="entry name" value="PRK12297.1"/>
    <property type="match status" value="1"/>
</dbReference>
<evidence type="ECO:0000259" key="13">
    <source>
        <dbReference type="PROSITE" id="PS51883"/>
    </source>
</evidence>
<dbReference type="InterPro" id="IPR036726">
    <property type="entry name" value="GTP1_OBG_dom_sf"/>
</dbReference>
<dbReference type="GO" id="GO:0000287">
    <property type="term" value="F:magnesium ion binding"/>
    <property type="evidence" value="ECO:0007669"/>
    <property type="project" value="InterPro"/>
</dbReference>
<feature type="binding site" evidence="9">
    <location>
        <begin position="166"/>
        <end position="173"/>
    </location>
    <ligand>
        <name>GTP</name>
        <dbReference type="ChEBI" id="CHEBI:37565"/>
    </ligand>
</feature>
<feature type="binding site" evidence="9">
    <location>
        <begin position="288"/>
        <end position="291"/>
    </location>
    <ligand>
        <name>GTP</name>
        <dbReference type="ChEBI" id="CHEBI:37565"/>
    </ligand>
</feature>
<evidence type="ECO:0000256" key="2">
    <source>
        <dbReference type="ARBA" id="ARBA00007699"/>
    </source>
</evidence>
<dbReference type="Proteomes" id="UP000480122">
    <property type="component" value="Unassembled WGS sequence"/>
</dbReference>
<dbReference type="GO" id="GO:0005737">
    <property type="term" value="C:cytoplasm"/>
    <property type="evidence" value="ECO:0007669"/>
    <property type="project" value="UniProtKB-SubCell"/>
</dbReference>
<feature type="compositionally biased region" description="Basic and acidic residues" evidence="10">
    <location>
        <begin position="453"/>
        <end position="493"/>
    </location>
</feature>
<keyword evidence="7 9" id="KW-0460">Magnesium</keyword>
<dbReference type="FunFam" id="2.70.210.12:FF:000001">
    <property type="entry name" value="GTPase Obg"/>
    <property type="match status" value="1"/>
</dbReference>
<comment type="similarity">
    <text evidence="2 9">Belongs to the TRAFAC class OBG-HflX-like GTPase superfamily. OBG GTPase family.</text>
</comment>
<feature type="binding site" evidence="9">
    <location>
        <begin position="317"/>
        <end position="319"/>
    </location>
    <ligand>
        <name>GTP</name>
        <dbReference type="ChEBI" id="CHEBI:37565"/>
    </ligand>
</feature>
<accession>A0A7C9HVI7</accession>
<dbReference type="Gene3D" id="2.70.210.12">
    <property type="entry name" value="GTP1/OBG domain"/>
    <property type="match status" value="1"/>
</dbReference>
<dbReference type="Gene3D" id="3.30.300.350">
    <property type="entry name" value="GTP-binding protein OBG, C-terminal domain"/>
    <property type="match status" value="1"/>
</dbReference>
<dbReference type="HAMAP" id="MF_01454">
    <property type="entry name" value="GTPase_Obg"/>
    <property type="match status" value="1"/>
</dbReference>
<evidence type="ECO:0000256" key="10">
    <source>
        <dbReference type="SAM" id="MobiDB-lite"/>
    </source>
</evidence>
<dbReference type="PROSITE" id="PS51710">
    <property type="entry name" value="G_OBG"/>
    <property type="match status" value="1"/>
</dbReference>
<dbReference type="InterPro" id="IPR006169">
    <property type="entry name" value="GTP1_OBG_dom"/>
</dbReference>
<feature type="binding site" evidence="9">
    <location>
        <position position="173"/>
    </location>
    <ligand>
        <name>Mg(2+)</name>
        <dbReference type="ChEBI" id="CHEBI:18420"/>
    </ligand>
</feature>
<comment type="function">
    <text evidence="9">An essential GTPase which binds GTP, GDP and possibly (p)ppGpp with moderate affinity, with high nucleotide exchange rates and a fairly low GTP hydrolysis rate. Plays a role in control of the cell cycle, stress response, ribosome biogenesis and in those bacteria that undergo differentiation, in morphogenesis control.</text>
</comment>
<dbReference type="InterPro" id="IPR006073">
    <property type="entry name" value="GTP-bd"/>
</dbReference>
<feature type="binding site" evidence="9">
    <location>
        <begin position="212"/>
        <end position="215"/>
    </location>
    <ligand>
        <name>GTP</name>
        <dbReference type="ChEBI" id="CHEBI:37565"/>
    </ligand>
</feature>